<dbReference type="Proteomes" id="UP000244223">
    <property type="component" value="Unassembled WGS sequence"/>
</dbReference>
<name>A0A2T5IYC5_9GAMM</name>
<evidence type="ECO:0000313" key="3">
    <source>
        <dbReference type="Proteomes" id="UP000244223"/>
    </source>
</evidence>
<dbReference type="AlphaFoldDB" id="A0A2T5IYC5"/>
<gene>
    <name evidence="2" type="ORF">C8N29_10920</name>
</gene>
<reference evidence="2 3" key="1">
    <citation type="submission" date="2018-04" db="EMBL/GenBank/DDBJ databases">
        <title>Genomic Encyclopedia of Archaeal and Bacterial Type Strains, Phase II (KMG-II): from individual species to whole genera.</title>
        <authorList>
            <person name="Goeker M."/>
        </authorList>
    </citation>
    <scope>NUCLEOTIDE SEQUENCE [LARGE SCALE GENOMIC DNA]</scope>
    <source>
        <strain evidence="2 3">DSM 5822</strain>
    </source>
</reference>
<accession>A0A2T5IYC5</accession>
<evidence type="ECO:0000256" key="1">
    <source>
        <dbReference type="SAM" id="Coils"/>
    </source>
</evidence>
<keyword evidence="1" id="KW-0175">Coiled coil</keyword>
<dbReference type="RefSeq" id="WP_107865916.1">
    <property type="nucleotide sequence ID" value="NZ_QAON01000009.1"/>
</dbReference>
<evidence type="ECO:0000313" key="2">
    <source>
        <dbReference type="EMBL" id="PTQ88999.1"/>
    </source>
</evidence>
<feature type="coiled-coil region" evidence="1">
    <location>
        <begin position="47"/>
        <end position="74"/>
    </location>
</feature>
<sequence length="123" mass="14257">MKATPKPVINPFGYRANSLDQVLCYLTRSVHNIPFASNEELYAAALIHKMRDQIEGLEQELKTIYRKYQQAKQNHAVEQDSLRLQFCLKHGLILDNEHIHSEFDSELVVNGDYRAAIDRLMKT</sequence>
<keyword evidence="3" id="KW-1185">Reference proteome</keyword>
<comment type="caution">
    <text evidence="2">The sequence shown here is derived from an EMBL/GenBank/DDBJ whole genome shotgun (WGS) entry which is preliminary data.</text>
</comment>
<dbReference type="EMBL" id="QAON01000009">
    <property type="protein sequence ID" value="PTQ88999.1"/>
    <property type="molecule type" value="Genomic_DNA"/>
</dbReference>
<protein>
    <submittedName>
        <fullName evidence="2">Uncharacterized protein</fullName>
    </submittedName>
</protein>
<proteinExistence type="predicted"/>
<organism evidence="2 3">
    <name type="scientific">Agitococcus lubricus</name>
    <dbReference type="NCBI Taxonomy" id="1077255"/>
    <lineage>
        <taxon>Bacteria</taxon>
        <taxon>Pseudomonadati</taxon>
        <taxon>Pseudomonadota</taxon>
        <taxon>Gammaproteobacteria</taxon>
        <taxon>Moraxellales</taxon>
        <taxon>Moraxellaceae</taxon>
        <taxon>Agitococcus</taxon>
    </lineage>
</organism>